<dbReference type="SUPFAM" id="SSF47323">
    <property type="entry name" value="Anticodon-binding domain of a subclass of class I aminoacyl-tRNA synthetases"/>
    <property type="match status" value="1"/>
</dbReference>
<dbReference type="PANTHER" id="PTHR43326:SF1">
    <property type="entry name" value="METHIONINE--TRNA LIGASE, MITOCHONDRIAL"/>
    <property type="match status" value="1"/>
</dbReference>
<reference evidence="12" key="1">
    <citation type="journal article" date="2020" name="Stud. Mycol.">
        <title>101 Dothideomycetes genomes: a test case for predicting lifestyles and emergence of pathogens.</title>
        <authorList>
            <person name="Haridas S."/>
            <person name="Albert R."/>
            <person name="Binder M."/>
            <person name="Bloem J."/>
            <person name="Labutti K."/>
            <person name="Salamov A."/>
            <person name="Andreopoulos B."/>
            <person name="Baker S."/>
            <person name="Barry K."/>
            <person name="Bills G."/>
            <person name="Bluhm B."/>
            <person name="Cannon C."/>
            <person name="Castanera R."/>
            <person name="Culley D."/>
            <person name="Daum C."/>
            <person name="Ezra D."/>
            <person name="Gonzalez J."/>
            <person name="Henrissat B."/>
            <person name="Kuo A."/>
            <person name="Liang C."/>
            <person name="Lipzen A."/>
            <person name="Lutzoni F."/>
            <person name="Magnuson J."/>
            <person name="Mondo S."/>
            <person name="Nolan M."/>
            <person name="Ohm R."/>
            <person name="Pangilinan J."/>
            <person name="Park H.-J."/>
            <person name="Ramirez L."/>
            <person name="Alfaro M."/>
            <person name="Sun H."/>
            <person name="Tritt A."/>
            <person name="Yoshinaga Y."/>
            <person name="Zwiers L.-H."/>
            <person name="Turgeon B."/>
            <person name="Goodwin S."/>
            <person name="Spatafora J."/>
            <person name="Crous P."/>
            <person name="Grigoriev I."/>
        </authorList>
    </citation>
    <scope>NUCLEOTIDE SEQUENCE</scope>
    <source>
        <strain evidence="12">CBS 125425</strain>
    </source>
</reference>
<evidence type="ECO:0000256" key="6">
    <source>
        <dbReference type="ARBA" id="ARBA00022917"/>
    </source>
</evidence>
<dbReference type="GO" id="GO:0006431">
    <property type="term" value="P:methionyl-tRNA aminoacylation"/>
    <property type="evidence" value="ECO:0007669"/>
    <property type="project" value="InterPro"/>
</dbReference>
<dbReference type="InterPro" id="IPR014758">
    <property type="entry name" value="Met-tRNA_synth"/>
</dbReference>
<evidence type="ECO:0000256" key="10">
    <source>
        <dbReference type="RuleBase" id="RU363039"/>
    </source>
</evidence>
<sequence length="510" mass="57838">MVLADILKRWQQVKGREAILSTGVDEHGLKIQKASEKAGIEPKLFCDKGATIFKELAQKADIANDHFVRTTDEIHKDAVQYAWYLLQEKGYVYTAKHEGWYSVSDETFYPESAVQKYLDPPTGKKIMTSIETGSEVEWASETNYHFKLSAFREELLDFYKENPEWIFPASRMDDVVREVESGLDDLSISRPTERLSWGIRVPQDETQTVYVWLDALMNYATKAGYPWPPGTELSGGWPADCHVIGKDIVRFHCIYWPAFLMALGLPLPKKILTHAHWTLGGSKMSKSTGKVVDPFSALERFGPDTMRFFLAYDGGLQNDADYDNVRIILRYNKILHGGFGNLASRVLRFQKWSVRGAIERVSHNPPSHWEYYGFYRNTLSAIPSLVADALDSCDPRKALRHLVVLMNASNQFIAESSPWDKILPFGPREPGVEVDEIIFLAVEGLRISGILLQPYMPNKAKMLLDQLGVAESRRTFEFCQLAADLDYGVPLIPLGRKHEGVLFPPLPSQE</sequence>
<dbReference type="SUPFAM" id="SSF52374">
    <property type="entry name" value="Nucleotidylyl transferase"/>
    <property type="match status" value="1"/>
</dbReference>
<comment type="catalytic activity">
    <reaction evidence="8">
        <text>tRNA(Met) + L-methionine + ATP = L-methionyl-tRNA(Met) + AMP + diphosphate</text>
        <dbReference type="Rhea" id="RHEA:13481"/>
        <dbReference type="Rhea" id="RHEA-COMP:9667"/>
        <dbReference type="Rhea" id="RHEA-COMP:9698"/>
        <dbReference type="ChEBI" id="CHEBI:30616"/>
        <dbReference type="ChEBI" id="CHEBI:33019"/>
        <dbReference type="ChEBI" id="CHEBI:57844"/>
        <dbReference type="ChEBI" id="CHEBI:78442"/>
        <dbReference type="ChEBI" id="CHEBI:78530"/>
        <dbReference type="ChEBI" id="CHEBI:456215"/>
        <dbReference type="EC" id="6.1.1.10"/>
    </reaction>
</comment>
<evidence type="ECO:0000256" key="9">
    <source>
        <dbReference type="ARBA" id="ARBA00068817"/>
    </source>
</evidence>
<evidence type="ECO:0000313" key="13">
    <source>
        <dbReference type="Proteomes" id="UP000799444"/>
    </source>
</evidence>
<dbReference type="OrthoDB" id="24670at2759"/>
<evidence type="ECO:0000259" key="11">
    <source>
        <dbReference type="Pfam" id="PF09334"/>
    </source>
</evidence>
<dbReference type="Gene3D" id="1.10.730.10">
    <property type="entry name" value="Isoleucyl-tRNA Synthetase, Domain 1"/>
    <property type="match status" value="1"/>
</dbReference>
<evidence type="ECO:0000256" key="3">
    <source>
        <dbReference type="ARBA" id="ARBA00022598"/>
    </source>
</evidence>
<evidence type="ECO:0000256" key="7">
    <source>
        <dbReference type="ARBA" id="ARBA00023146"/>
    </source>
</evidence>
<comment type="caution">
    <text evidence="12">The sequence shown here is derived from an EMBL/GenBank/DDBJ whole genome shotgun (WGS) entry which is preliminary data.</text>
</comment>
<dbReference type="GO" id="GO:0004825">
    <property type="term" value="F:methionine-tRNA ligase activity"/>
    <property type="evidence" value="ECO:0007669"/>
    <property type="project" value="UniProtKB-EC"/>
</dbReference>
<dbReference type="PRINTS" id="PR01041">
    <property type="entry name" value="TRNASYNTHMET"/>
</dbReference>
<dbReference type="EC" id="6.1.1.10" evidence="2"/>
<evidence type="ECO:0000256" key="5">
    <source>
        <dbReference type="ARBA" id="ARBA00022840"/>
    </source>
</evidence>
<dbReference type="FunFam" id="2.170.220.10:FF:000001">
    <property type="entry name" value="methionine--tRNA ligase, mitochondrial"/>
    <property type="match status" value="1"/>
</dbReference>
<dbReference type="EMBL" id="ML996100">
    <property type="protein sequence ID" value="KAF2740444.1"/>
    <property type="molecule type" value="Genomic_DNA"/>
</dbReference>
<evidence type="ECO:0000256" key="1">
    <source>
        <dbReference type="ARBA" id="ARBA00005594"/>
    </source>
</evidence>
<keyword evidence="3 10" id="KW-0436">Ligase</keyword>
<comment type="similarity">
    <text evidence="1 10">Belongs to the class-I aminoacyl-tRNA synthetase family.</text>
</comment>
<dbReference type="InterPro" id="IPR033911">
    <property type="entry name" value="MetRS_core"/>
</dbReference>
<feature type="domain" description="Methionyl/Leucyl tRNA synthetase" evidence="11">
    <location>
        <begin position="2"/>
        <end position="347"/>
    </location>
</feature>
<evidence type="ECO:0000256" key="2">
    <source>
        <dbReference type="ARBA" id="ARBA00012838"/>
    </source>
</evidence>
<protein>
    <recommendedName>
        <fullName evidence="9">Probable methionine--tRNA ligase, mitochondrial</fullName>
        <ecNumber evidence="2">6.1.1.10</ecNumber>
    </recommendedName>
</protein>
<keyword evidence="7 10" id="KW-0030">Aminoacyl-tRNA synthetase</keyword>
<dbReference type="InterPro" id="IPR023457">
    <property type="entry name" value="Met-tRNA_synth_2"/>
</dbReference>
<dbReference type="PANTHER" id="PTHR43326">
    <property type="entry name" value="METHIONYL-TRNA SYNTHETASE"/>
    <property type="match status" value="1"/>
</dbReference>
<keyword evidence="6 10" id="KW-0648">Protein biosynthesis</keyword>
<dbReference type="GO" id="GO:0005524">
    <property type="term" value="F:ATP binding"/>
    <property type="evidence" value="ECO:0007669"/>
    <property type="project" value="UniProtKB-KW"/>
</dbReference>
<proteinExistence type="inferred from homology"/>
<dbReference type="Pfam" id="PF09334">
    <property type="entry name" value="tRNA-synt_1g"/>
    <property type="match status" value="1"/>
</dbReference>
<gene>
    <name evidence="12" type="ORF">EJ04DRAFT_507981</name>
</gene>
<dbReference type="AlphaFoldDB" id="A0A9P4V731"/>
<dbReference type="Proteomes" id="UP000799444">
    <property type="component" value="Unassembled WGS sequence"/>
</dbReference>
<dbReference type="NCBIfam" id="TIGR00398">
    <property type="entry name" value="metG"/>
    <property type="match status" value="1"/>
</dbReference>
<dbReference type="GO" id="GO:0005739">
    <property type="term" value="C:mitochondrion"/>
    <property type="evidence" value="ECO:0007669"/>
    <property type="project" value="UniProtKB-ARBA"/>
</dbReference>
<keyword evidence="4 10" id="KW-0547">Nucleotide-binding</keyword>
<keyword evidence="5 10" id="KW-0067">ATP-binding</keyword>
<dbReference type="InterPro" id="IPR009080">
    <property type="entry name" value="tRNAsynth_Ia_anticodon-bd"/>
</dbReference>
<dbReference type="Gene3D" id="3.40.50.620">
    <property type="entry name" value="HUPs"/>
    <property type="match status" value="1"/>
</dbReference>
<dbReference type="Gene3D" id="2.170.220.10">
    <property type="match status" value="1"/>
</dbReference>
<accession>A0A9P4V731</accession>
<keyword evidence="13" id="KW-1185">Reference proteome</keyword>
<dbReference type="InterPro" id="IPR014729">
    <property type="entry name" value="Rossmann-like_a/b/a_fold"/>
</dbReference>
<dbReference type="InterPro" id="IPR015413">
    <property type="entry name" value="Methionyl/Leucyl_tRNA_Synth"/>
</dbReference>
<organism evidence="12 13">
    <name type="scientific">Polyplosphaeria fusca</name>
    <dbReference type="NCBI Taxonomy" id="682080"/>
    <lineage>
        <taxon>Eukaryota</taxon>
        <taxon>Fungi</taxon>
        <taxon>Dikarya</taxon>
        <taxon>Ascomycota</taxon>
        <taxon>Pezizomycotina</taxon>
        <taxon>Dothideomycetes</taxon>
        <taxon>Pleosporomycetidae</taxon>
        <taxon>Pleosporales</taxon>
        <taxon>Tetraplosphaeriaceae</taxon>
        <taxon>Polyplosphaeria</taxon>
    </lineage>
</organism>
<evidence type="ECO:0000256" key="4">
    <source>
        <dbReference type="ARBA" id="ARBA00022741"/>
    </source>
</evidence>
<dbReference type="CDD" id="cd00814">
    <property type="entry name" value="MetRS_core"/>
    <property type="match status" value="1"/>
</dbReference>
<name>A0A9P4V731_9PLEO</name>
<evidence type="ECO:0000256" key="8">
    <source>
        <dbReference type="ARBA" id="ARBA00047364"/>
    </source>
</evidence>
<evidence type="ECO:0000313" key="12">
    <source>
        <dbReference type="EMBL" id="KAF2740444.1"/>
    </source>
</evidence>